<keyword evidence="5 12" id="KW-0378">Hydrolase</keyword>
<evidence type="ECO:0000256" key="10">
    <source>
        <dbReference type="ARBA" id="ARBA00023204"/>
    </source>
</evidence>
<evidence type="ECO:0000259" key="15">
    <source>
        <dbReference type="Pfam" id="PF01726"/>
    </source>
</evidence>
<dbReference type="AlphaFoldDB" id="A0A1H8EVR2"/>
<sequence>MYEDLKEKDIAVLDYIKEHCGAKGYPPSVREICKKADIKSTSTVFAVLKRLEKLEYIRKDPTKPRAIEILDKSIENNDAIGLNAEILNLPLLGQIAAGEPILAAQNIDEYVPLPASHIQGKNCFLLKVKGDSMIEAGIFERDYIVVDASQTTPSQGKIVAALINGDDATVKRFYKKDGKIILKPENSLYSDMVFEANEVEILGTVTGLFRTF</sequence>
<dbReference type="OrthoDB" id="9802364at2"/>
<keyword evidence="9 12" id="KW-0804">Transcription</keyword>
<comment type="catalytic activity">
    <reaction evidence="12">
        <text>Hydrolysis of Ala-|-Gly bond in repressor LexA.</text>
        <dbReference type="EC" id="3.4.21.88"/>
    </reaction>
</comment>
<protein>
    <recommendedName>
        <fullName evidence="12">LexA repressor</fullName>
        <ecNumber evidence="12">3.4.21.88</ecNumber>
    </recommendedName>
</protein>
<dbReference type="CDD" id="cd06529">
    <property type="entry name" value="S24_LexA-like"/>
    <property type="match status" value="1"/>
</dbReference>
<evidence type="ECO:0000256" key="4">
    <source>
        <dbReference type="ARBA" id="ARBA00022763"/>
    </source>
</evidence>
<dbReference type="Gene3D" id="2.10.109.10">
    <property type="entry name" value="Umud Fragment, subunit A"/>
    <property type="match status" value="1"/>
</dbReference>
<accession>A0A1H8EVR2</accession>
<dbReference type="PANTHER" id="PTHR33516:SF2">
    <property type="entry name" value="LEXA REPRESSOR-RELATED"/>
    <property type="match status" value="1"/>
</dbReference>
<dbReference type="GO" id="GO:0006260">
    <property type="term" value="P:DNA replication"/>
    <property type="evidence" value="ECO:0007669"/>
    <property type="project" value="UniProtKB-UniRule"/>
</dbReference>
<keyword evidence="8 12" id="KW-0238">DNA-binding</keyword>
<comment type="function">
    <text evidence="12">Represses a number of genes involved in the response to DNA damage (SOS response), including recA and lexA. In the presence of single-stranded DNA, RecA interacts with LexA causing an autocatalytic cleavage which disrupts the DNA-binding part of LexA, leading to derepression of the SOS regulon and eventually DNA repair.</text>
</comment>
<feature type="site" description="Cleavage; by autolysis" evidence="12">
    <location>
        <begin position="97"/>
        <end position="98"/>
    </location>
</feature>
<keyword evidence="11 12" id="KW-0742">SOS response</keyword>
<evidence type="ECO:0000256" key="6">
    <source>
        <dbReference type="ARBA" id="ARBA00022813"/>
    </source>
</evidence>
<dbReference type="InterPro" id="IPR006200">
    <property type="entry name" value="LexA"/>
</dbReference>
<dbReference type="PRINTS" id="PR00726">
    <property type="entry name" value="LEXASERPTASE"/>
</dbReference>
<dbReference type="InterPro" id="IPR006199">
    <property type="entry name" value="LexA_DNA-bd_dom"/>
</dbReference>
<dbReference type="RefSeq" id="WP_091973645.1">
    <property type="nucleotide sequence ID" value="NZ_CAUWDX010000017.1"/>
</dbReference>
<evidence type="ECO:0000313" key="16">
    <source>
        <dbReference type="EMBL" id="SEN23563.1"/>
    </source>
</evidence>
<dbReference type="GO" id="GO:0006508">
    <property type="term" value="P:proteolysis"/>
    <property type="evidence" value="ECO:0007669"/>
    <property type="project" value="InterPro"/>
</dbReference>
<dbReference type="Proteomes" id="UP000199512">
    <property type="component" value="Unassembled WGS sequence"/>
</dbReference>
<evidence type="ECO:0000256" key="5">
    <source>
        <dbReference type="ARBA" id="ARBA00022801"/>
    </source>
</evidence>
<keyword evidence="3 12" id="KW-0235">DNA replication</keyword>
<dbReference type="InterPro" id="IPR036286">
    <property type="entry name" value="LexA/Signal_pep-like_sf"/>
</dbReference>
<dbReference type="GO" id="GO:0045892">
    <property type="term" value="P:negative regulation of DNA-templated transcription"/>
    <property type="evidence" value="ECO:0007669"/>
    <property type="project" value="UniProtKB-UniRule"/>
</dbReference>
<evidence type="ECO:0000313" key="17">
    <source>
        <dbReference type="Proteomes" id="UP000199512"/>
    </source>
</evidence>
<comment type="subunit">
    <text evidence="12">Homodimer.</text>
</comment>
<feature type="active site" description="For autocatalytic cleavage activity" evidence="12">
    <location>
        <position position="171"/>
    </location>
</feature>
<dbReference type="EMBL" id="FODF01000001">
    <property type="protein sequence ID" value="SEN23563.1"/>
    <property type="molecule type" value="Genomic_DNA"/>
</dbReference>
<dbReference type="Pfam" id="PF00717">
    <property type="entry name" value="Peptidase_S24"/>
    <property type="match status" value="1"/>
</dbReference>
<feature type="domain" description="LexA repressor DNA-binding" evidence="15">
    <location>
        <begin position="4"/>
        <end position="66"/>
    </location>
</feature>
<dbReference type="Pfam" id="PF01726">
    <property type="entry name" value="LexA_DNA_bind"/>
    <property type="match status" value="1"/>
</dbReference>
<dbReference type="InterPro" id="IPR006197">
    <property type="entry name" value="Peptidase_S24_LexA"/>
</dbReference>
<evidence type="ECO:0000256" key="8">
    <source>
        <dbReference type="ARBA" id="ARBA00023125"/>
    </source>
</evidence>
<dbReference type="FunFam" id="2.10.109.10:FF:000001">
    <property type="entry name" value="LexA repressor"/>
    <property type="match status" value="1"/>
</dbReference>
<dbReference type="Gene3D" id="1.10.10.10">
    <property type="entry name" value="Winged helix-like DNA-binding domain superfamily/Winged helix DNA-binding domain"/>
    <property type="match status" value="1"/>
</dbReference>
<dbReference type="HAMAP" id="MF_00015">
    <property type="entry name" value="LexA"/>
    <property type="match status" value="1"/>
</dbReference>
<dbReference type="GO" id="GO:0009432">
    <property type="term" value="P:SOS response"/>
    <property type="evidence" value="ECO:0007669"/>
    <property type="project" value="UniProtKB-UniRule"/>
</dbReference>
<dbReference type="InterPro" id="IPR039418">
    <property type="entry name" value="LexA-like"/>
</dbReference>
<keyword evidence="10 12" id="KW-0234">DNA repair</keyword>
<evidence type="ECO:0000256" key="12">
    <source>
        <dbReference type="HAMAP-Rule" id="MF_00015"/>
    </source>
</evidence>
<dbReference type="InterPro" id="IPR050077">
    <property type="entry name" value="LexA_repressor"/>
</dbReference>
<proteinExistence type="inferred from homology"/>
<evidence type="ECO:0000256" key="2">
    <source>
        <dbReference type="ARBA" id="ARBA00022491"/>
    </source>
</evidence>
<evidence type="ECO:0000256" key="1">
    <source>
        <dbReference type="ARBA" id="ARBA00007484"/>
    </source>
</evidence>
<gene>
    <name evidence="12" type="primary">lexA</name>
    <name evidence="16" type="ORF">SAMN05216454_101265</name>
</gene>
<keyword evidence="7 12" id="KW-0805">Transcription regulation</keyword>
<dbReference type="PANTHER" id="PTHR33516">
    <property type="entry name" value="LEXA REPRESSOR"/>
    <property type="match status" value="1"/>
</dbReference>
<evidence type="ECO:0000259" key="14">
    <source>
        <dbReference type="Pfam" id="PF00717"/>
    </source>
</evidence>
<dbReference type="InterPro" id="IPR015927">
    <property type="entry name" value="Peptidase_S24_S26A/B/C"/>
</dbReference>
<comment type="similarity">
    <text evidence="1 12 13">Belongs to the peptidase S24 family.</text>
</comment>
<keyword evidence="4 12" id="KW-0227">DNA damage</keyword>
<dbReference type="InterPro" id="IPR036388">
    <property type="entry name" value="WH-like_DNA-bd_sf"/>
</dbReference>
<evidence type="ECO:0000256" key="13">
    <source>
        <dbReference type="RuleBase" id="RU003991"/>
    </source>
</evidence>
<evidence type="ECO:0000256" key="9">
    <source>
        <dbReference type="ARBA" id="ARBA00023163"/>
    </source>
</evidence>
<evidence type="ECO:0000256" key="3">
    <source>
        <dbReference type="ARBA" id="ARBA00022705"/>
    </source>
</evidence>
<evidence type="ECO:0000256" key="11">
    <source>
        <dbReference type="ARBA" id="ARBA00023236"/>
    </source>
</evidence>
<dbReference type="InterPro" id="IPR036390">
    <property type="entry name" value="WH_DNA-bd_sf"/>
</dbReference>
<evidence type="ECO:0000256" key="7">
    <source>
        <dbReference type="ARBA" id="ARBA00023015"/>
    </source>
</evidence>
<dbReference type="SUPFAM" id="SSF46785">
    <property type="entry name" value="Winged helix' DNA-binding domain"/>
    <property type="match status" value="1"/>
</dbReference>
<name>A0A1H8EVR2_9FIRM</name>
<organism evidence="16 17">
    <name type="scientific">Peptostreptococcus russellii</name>
    <dbReference type="NCBI Taxonomy" id="215200"/>
    <lineage>
        <taxon>Bacteria</taxon>
        <taxon>Bacillati</taxon>
        <taxon>Bacillota</taxon>
        <taxon>Clostridia</taxon>
        <taxon>Peptostreptococcales</taxon>
        <taxon>Peptostreptococcaceae</taxon>
        <taxon>Peptostreptococcus</taxon>
    </lineage>
</organism>
<dbReference type="NCBIfam" id="TIGR00498">
    <property type="entry name" value="lexA"/>
    <property type="match status" value="1"/>
</dbReference>
<dbReference type="SUPFAM" id="SSF51306">
    <property type="entry name" value="LexA/Signal peptidase"/>
    <property type="match status" value="1"/>
</dbReference>
<dbReference type="EC" id="3.4.21.88" evidence="12"/>
<dbReference type="GO" id="GO:0006281">
    <property type="term" value="P:DNA repair"/>
    <property type="evidence" value="ECO:0007669"/>
    <property type="project" value="UniProtKB-UniRule"/>
</dbReference>
<dbReference type="STRING" id="215200.SAMN05216454_101265"/>
<keyword evidence="2 12" id="KW-0678">Repressor</keyword>
<dbReference type="GO" id="GO:0004252">
    <property type="term" value="F:serine-type endopeptidase activity"/>
    <property type="evidence" value="ECO:0007669"/>
    <property type="project" value="UniProtKB-UniRule"/>
</dbReference>
<feature type="domain" description="Peptidase S24/S26A/S26B/S26C" evidence="14">
    <location>
        <begin position="90"/>
        <end position="205"/>
    </location>
</feature>
<feature type="active site" description="For autocatalytic cleavage activity" evidence="12">
    <location>
        <position position="132"/>
    </location>
</feature>
<feature type="DNA-binding region" description="H-T-H motif" evidence="12">
    <location>
        <begin position="29"/>
        <end position="49"/>
    </location>
</feature>
<keyword evidence="6 12" id="KW-0068">Autocatalytic cleavage</keyword>
<keyword evidence="17" id="KW-1185">Reference proteome</keyword>
<reference evidence="16 17" key="1">
    <citation type="submission" date="2016-10" db="EMBL/GenBank/DDBJ databases">
        <authorList>
            <person name="de Groot N.N."/>
        </authorList>
    </citation>
    <scope>NUCLEOTIDE SEQUENCE [LARGE SCALE GENOMIC DNA]</scope>
    <source>
        <strain evidence="16 17">Calf135</strain>
    </source>
</reference>
<dbReference type="GO" id="GO:0003677">
    <property type="term" value="F:DNA binding"/>
    <property type="evidence" value="ECO:0007669"/>
    <property type="project" value="UniProtKB-UniRule"/>
</dbReference>